<dbReference type="Pfam" id="PF00873">
    <property type="entry name" value="ACR_tran"/>
    <property type="match status" value="4"/>
</dbReference>
<dbReference type="InterPro" id="IPR001036">
    <property type="entry name" value="Acrflvin-R"/>
</dbReference>
<feature type="transmembrane region" description="Helical" evidence="1">
    <location>
        <begin position="1120"/>
        <end position="1140"/>
    </location>
</feature>
<dbReference type="Proteomes" id="UP000199138">
    <property type="component" value="Unassembled WGS sequence"/>
</dbReference>
<keyword evidence="1" id="KW-0812">Transmembrane</keyword>
<evidence type="ECO:0000256" key="1">
    <source>
        <dbReference type="SAM" id="Phobius"/>
    </source>
</evidence>
<accession>A0A1I7H1A6</accession>
<feature type="transmembrane region" description="Helical" evidence="1">
    <location>
        <begin position="1205"/>
        <end position="1231"/>
    </location>
</feature>
<gene>
    <name evidence="2" type="ORF">SAMN05216480_106166</name>
</gene>
<protein>
    <submittedName>
        <fullName evidence="2">Cu(I)/Ag(I) efflux system membrane protein CusA/SilA</fullName>
    </submittedName>
</protein>
<feature type="transmembrane region" description="Helical" evidence="1">
    <location>
        <begin position="1053"/>
        <end position="1072"/>
    </location>
</feature>
<feature type="transmembrane region" description="Helical" evidence="1">
    <location>
        <begin position="578"/>
        <end position="597"/>
    </location>
</feature>
<keyword evidence="1" id="KW-1133">Transmembrane helix</keyword>
<dbReference type="PRINTS" id="PR00702">
    <property type="entry name" value="ACRIFLAVINRP"/>
</dbReference>
<feature type="transmembrane region" description="Helical" evidence="1">
    <location>
        <begin position="455"/>
        <end position="479"/>
    </location>
</feature>
<dbReference type="SUPFAM" id="SSF82693">
    <property type="entry name" value="Multidrug efflux transporter AcrB pore domain, PN1, PN2, PC1 and PC2 subdomains"/>
    <property type="match status" value="2"/>
</dbReference>
<dbReference type="RefSeq" id="WP_093025055.1">
    <property type="nucleotide sequence ID" value="NZ_FPBK01000006.1"/>
</dbReference>
<feature type="transmembrane region" description="Helical" evidence="1">
    <location>
        <begin position="415"/>
        <end position="435"/>
    </location>
</feature>
<feature type="transmembrane region" description="Helical" evidence="1">
    <location>
        <begin position="1079"/>
        <end position="1100"/>
    </location>
</feature>
<dbReference type="GO" id="GO:0042910">
    <property type="term" value="F:xenobiotic transmembrane transporter activity"/>
    <property type="evidence" value="ECO:0007669"/>
    <property type="project" value="TreeGrafter"/>
</dbReference>
<reference evidence="3" key="1">
    <citation type="submission" date="2016-10" db="EMBL/GenBank/DDBJ databases">
        <authorList>
            <person name="Varghese N."/>
            <person name="Submissions S."/>
        </authorList>
    </citation>
    <scope>NUCLEOTIDE SEQUENCE [LARGE SCALE GENOMIC DNA]</scope>
    <source>
        <strain evidence="3">CGMCC 1.12333</strain>
    </source>
</reference>
<dbReference type="Gene3D" id="3.30.70.1320">
    <property type="entry name" value="Multidrug efflux transporter AcrB pore domain like"/>
    <property type="match status" value="1"/>
</dbReference>
<sequence>MLNKSIKFLIENKLVAVLLVLLFIGAGIAFAPFGWKTNVLPTSPVAVDAIPDIGENQQIVYTPWTGRSPQDIEDQITYPLTSTLLGIPGVKTVRSSSMFGFSTIYIIFEEEIDFYWSRSRILEKLNALPAGLLPDDVQPALGPDATGLGQIFWYTLEGRDKDGNVTGGWDLNELRSVQDYYVKYALSSASGVSEVASIGGYVQEYQIDVDPELMRQYHISLAQLVQAVKQSNQDIGAQTLEINKAEYLVRGLGYVESIQDIENAVIKAPDYTAITVKDVAKVHLGPAARRGILDKEGAEVVGGVVVARYGANPMEVITNVKEKIKELSAGLPSKTLEDGRTSQLTIVPFYDRTQLIQETLGTLDEALTMEILITVLVILVMVFNLRASILISGLLPVAVLMVFIAMKYFEVDANIVALSGIAIAIGTMVDVGVILCENIIRHLDENHKDQTVNEVVYNATAEVSGAIVTAVLTTIISFIPVFTMVGSEGKLFRPLAFTKTFALTASIIVALFLIPPFAAILFQKKPMRTATKWLLNGGLMVVGIAAIVWGYPLGLLLVGFGIIALLKQQQIITEKTNNLLKVIISVITITILLATYWRPLGLQHNLFTNLMFVGVICFGLLGVFSLFKHYYTRILQWALANKILFMSLPLSLIVAGVIIFNNTGREFMPSLNEGSFLLMPTSMPHAGVEENKRILQQLDMAVATIPEIETVVGKSGRTESALDPAPLSMYENIIQYKPEYLLNAAGKQQRYKVNEEGLFILKDGRLAYNPNTDVEEAAQTKATVAQVFRLKATDLQPDDEGEYFRNWRPSIQSADDIWNEIVRVTKLPGITSAPKLQPIETRMVMLQTGMRAPMGIKVKGQDLKEIEAFGLQLETALKEVEGVKKDAVFADRIVGKPYLLIDIDRNALARYGLSIDAVQNQLKVAVGGMQLSETVEGRERYGIRVRYPRELRDNPTALEQIYVPLANGNSIPLSDVASIKYEQGPQVIKSEDTFLVGYVLFDKLDGYAEVNVVESAQALLRQKIDSGEITVPKGISYQFTGTYENQLRANKTLSVVVPLALIIIFLILYFQFKSIATSLMVFTGIAVAFAGGLLLLWLYGESWFLNFSVFGENLRDLFQMHTVNLSVAIWVGFIALFGIATDDGVVMATYLTQTFAQQQPDTKEGIRAAVVTAGEKRIRPCLMTTATTLLALLPVLTATGRGSDIMIPMAIPSFGGMLIALITLFVVPILYSWKAEVQLKRTQS</sequence>
<dbReference type="Gene3D" id="3.30.2090.10">
    <property type="entry name" value="Multidrug efflux transporter AcrB TolC docking domain, DN and DC subdomains"/>
    <property type="match status" value="2"/>
</dbReference>
<dbReference type="PANTHER" id="PTHR32063:SF19">
    <property type="entry name" value="CATION EFFLUX SYSTEM PROTEIN CUSA"/>
    <property type="match status" value="1"/>
</dbReference>
<dbReference type="EMBL" id="FPBK01000006">
    <property type="protein sequence ID" value="SFU54276.1"/>
    <property type="molecule type" value="Genomic_DNA"/>
</dbReference>
<dbReference type="Gene3D" id="3.30.70.1430">
    <property type="entry name" value="Multidrug efflux transporter AcrB pore domain"/>
    <property type="match status" value="3"/>
</dbReference>
<feature type="transmembrane region" description="Helical" evidence="1">
    <location>
        <begin position="639"/>
        <end position="660"/>
    </location>
</feature>
<dbReference type="PANTHER" id="PTHR32063">
    <property type="match status" value="1"/>
</dbReference>
<feature type="transmembrane region" description="Helical" evidence="1">
    <location>
        <begin position="609"/>
        <end position="627"/>
    </location>
</feature>
<feature type="transmembrane region" description="Helical" evidence="1">
    <location>
        <begin position="542"/>
        <end position="566"/>
    </location>
</feature>
<dbReference type="GO" id="GO:0005886">
    <property type="term" value="C:plasma membrane"/>
    <property type="evidence" value="ECO:0007669"/>
    <property type="project" value="TreeGrafter"/>
</dbReference>
<dbReference type="STRING" id="1224947.SAMN05216480_106166"/>
<feature type="transmembrane region" description="Helical" evidence="1">
    <location>
        <begin position="500"/>
        <end position="522"/>
    </location>
</feature>
<dbReference type="SUPFAM" id="SSF82714">
    <property type="entry name" value="Multidrug efflux transporter AcrB TolC docking domain, DN and DC subdomains"/>
    <property type="match status" value="2"/>
</dbReference>
<dbReference type="Gene3D" id="1.20.1640.10">
    <property type="entry name" value="Multidrug efflux transporter AcrB transmembrane domain"/>
    <property type="match status" value="4"/>
</dbReference>
<dbReference type="SUPFAM" id="SSF82866">
    <property type="entry name" value="Multidrug efflux transporter AcrB transmembrane domain"/>
    <property type="match status" value="2"/>
</dbReference>
<feature type="transmembrane region" description="Helical" evidence="1">
    <location>
        <begin position="1181"/>
        <end position="1199"/>
    </location>
</feature>
<evidence type="ECO:0000313" key="2">
    <source>
        <dbReference type="EMBL" id="SFU54276.1"/>
    </source>
</evidence>
<keyword evidence="1" id="KW-0472">Membrane</keyword>
<name>A0A1I7H1A6_9FLAO</name>
<evidence type="ECO:0000313" key="3">
    <source>
        <dbReference type="Proteomes" id="UP000199138"/>
    </source>
</evidence>
<feature type="transmembrane region" description="Helical" evidence="1">
    <location>
        <begin position="371"/>
        <end position="403"/>
    </location>
</feature>
<organism evidence="2 3">
    <name type="scientific">Pustulibacterium marinum</name>
    <dbReference type="NCBI Taxonomy" id="1224947"/>
    <lineage>
        <taxon>Bacteria</taxon>
        <taxon>Pseudomonadati</taxon>
        <taxon>Bacteroidota</taxon>
        <taxon>Flavobacteriia</taxon>
        <taxon>Flavobacteriales</taxon>
        <taxon>Flavobacteriaceae</taxon>
        <taxon>Pustulibacterium</taxon>
    </lineage>
</organism>
<dbReference type="AlphaFoldDB" id="A0A1I7H1A6"/>
<dbReference type="InterPro" id="IPR027463">
    <property type="entry name" value="AcrB_DN_DC_subdom"/>
</dbReference>
<proteinExistence type="predicted"/>
<keyword evidence="3" id="KW-1185">Reference proteome</keyword>
<dbReference type="OrthoDB" id="9758757at2"/>
<dbReference type="Gene3D" id="3.30.70.1440">
    <property type="entry name" value="Multidrug efflux transporter AcrB pore domain"/>
    <property type="match status" value="1"/>
</dbReference>